<reference evidence="3" key="1">
    <citation type="journal article" date="2014" name="Int. J. Syst. Evol. Microbiol.">
        <title>Complete genome sequence of Corynebacterium casei LMG S-19264T (=DSM 44701T), isolated from a smear-ripened cheese.</title>
        <authorList>
            <consortium name="US DOE Joint Genome Institute (JGI-PGF)"/>
            <person name="Walter F."/>
            <person name="Albersmeier A."/>
            <person name="Kalinowski J."/>
            <person name="Ruckert C."/>
        </authorList>
    </citation>
    <scope>NUCLEOTIDE SEQUENCE</scope>
    <source>
        <strain evidence="3">CGMCC 4.7679</strain>
    </source>
</reference>
<dbReference type="GO" id="GO:0006508">
    <property type="term" value="P:proteolysis"/>
    <property type="evidence" value="ECO:0007669"/>
    <property type="project" value="UniProtKB-KW"/>
</dbReference>
<dbReference type="GO" id="GO:0004175">
    <property type="term" value="F:endopeptidase activity"/>
    <property type="evidence" value="ECO:0007669"/>
    <property type="project" value="UniProtKB-ARBA"/>
</dbReference>
<keyword evidence="3" id="KW-0645">Protease</keyword>
<accession>A0A8H9IZ90</accession>
<dbReference type="Pfam" id="PF02517">
    <property type="entry name" value="Rce1-like"/>
    <property type="match status" value="1"/>
</dbReference>
<dbReference type="PANTHER" id="PTHR35797:SF1">
    <property type="entry name" value="PROTEASE"/>
    <property type="match status" value="1"/>
</dbReference>
<keyword evidence="1" id="KW-0812">Transmembrane</keyword>
<organism evidence="3 4">
    <name type="scientific">Amycolatopsis bartoniae</name>
    <dbReference type="NCBI Taxonomy" id="941986"/>
    <lineage>
        <taxon>Bacteria</taxon>
        <taxon>Bacillati</taxon>
        <taxon>Actinomycetota</taxon>
        <taxon>Actinomycetes</taxon>
        <taxon>Pseudonocardiales</taxon>
        <taxon>Pseudonocardiaceae</taxon>
        <taxon>Amycolatopsis</taxon>
    </lineage>
</organism>
<feature type="domain" description="CAAX prenyl protease 2/Lysostaphin resistance protein A-like" evidence="2">
    <location>
        <begin position="131"/>
        <end position="234"/>
    </location>
</feature>
<keyword evidence="1" id="KW-0472">Membrane</keyword>
<evidence type="ECO:0000259" key="2">
    <source>
        <dbReference type="Pfam" id="PF02517"/>
    </source>
</evidence>
<feature type="transmembrane region" description="Helical" evidence="1">
    <location>
        <begin position="198"/>
        <end position="216"/>
    </location>
</feature>
<gene>
    <name evidence="3" type="ORF">GCM10017566_54780</name>
</gene>
<feature type="transmembrane region" description="Helical" evidence="1">
    <location>
        <begin position="95"/>
        <end position="114"/>
    </location>
</feature>
<dbReference type="InterPro" id="IPR003675">
    <property type="entry name" value="Rce1/LyrA-like_dom"/>
</dbReference>
<dbReference type="Proteomes" id="UP000658656">
    <property type="component" value="Unassembled WGS sequence"/>
</dbReference>
<feature type="transmembrane region" description="Helical" evidence="1">
    <location>
        <begin position="162"/>
        <end position="178"/>
    </location>
</feature>
<feature type="transmembrane region" description="Helical" evidence="1">
    <location>
        <begin position="253"/>
        <end position="271"/>
    </location>
</feature>
<dbReference type="InterPro" id="IPR042150">
    <property type="entry name" value="MmRce1-like"/>
</dbReference>
<name>A0A8H9IZ90_9PSEU</name>
<sequence>MKLHIFIRRHKLITFFVLAFALSWLAWIPYVLSKQGLGVVPLDFPELLGTTQLLGVLPGAYLGPILSAFIVTAVAEGRPGLRRWTGRLLRWRVGWRWYVAVLLGVPVVLAVTTIPFTGAIAAPSATALAAYLPALVLQLLTTGLAEEPGWRDFALPHLQPRFGALRGTLVLGPLWGAWHLPLFLTEWGGWPHVQWETPLEFIAAATAFSFVMTWVFNRSGESLPVAMVLHTSVNNYFSVMWSDMFPGLGPQDTSRVLLVASAVVAVVIIALTRGRLGYRQEAIVTSTADGLRKVDSIAK</sequence>
<dbReference type="GO" id="GO:0080120">
    <property type="term" value="P:CAAX-box protein maturation"/>
    <property type="evidence" value="ECO:0007669"/>
    <property type="project" value="UniProtKB-ARBA"/>
</dbReference>
<dbReference type="EMBL" id="BNAV01000010">
    <property type="protein sequence ID" value="GHF74064.1"/>
    <property type="molecule type" value="Genomic_DNA"/>
</dbReference>
<comment type="caution">
    <text evidence="3">The sequence shown here is derived from an EMBL/GenBank/DDBJ whole genome shotgun (WGS) entry which is preliminary data.</text>
</comment>
<dbReference type="AlphaFoldDB" id="A0A8H9IZ90"/>
<feature type="transmembrane region" description="Helical" evidence="1">
    <location>
        <begin position="52"/>
        <end position="75"/>
    </location>
</feature>
<feature type="transmembrane region" description="Helical" evidence="1">
    <location>
        <begin position="223"/>
        <end position="241"/>
    </location>
</feature>
<evidence type="ECO:0000313" key="4">
    <source>
        <dbReference type="Proteomes" id="UP000658656"/>
    </source>
</evidence>
<feature type="transmembrane region" description="Helical" evidence="1">
    <location>
        <begin position="12"/>
        <end position="32"/>
    </location>
</feature>
<proteinExistence type="predicted"/>
<protein>
    <submittedName>
        <fullName evidence="3">CAAX amino protease</fullName>
    </submittedName>
</protein>
<evidence type="ECO:0000256" key="1">
    <source>
        <dbReference type="SAM" id="Phobius"/>
    </source>
</evidence>
<keyword evidence="4" id="KW-1185">Reference proteome</keyword>
<dbReference type="RefSeq" id="WP_229881244.1">
    <property type="nucleotide sequence ID" value="NZ_BNAV01000010.1"/>
</dbReference>
<reference evidence="3" key="2">
    <citation type="submission" date="2020-09" db="EMBL/GenBank/DDBJ databases">
        <authorList>
            <person name="Sun Q."/>
            <person name="Zhou Y."/>
        </authorList>
    </citation>
    <scope>NUCLEOTIDE SEQUENCE</scope>
    <source>
        <strain evidence="3">CGMCC 4.7679</strain>
    </source>
</reference>
<feature type="transmembrane region" description="Helical" evidence="1">
    <location>
        <begin position="120"/>
        <end position="141"/>
    </location>
</feature>
<dbReference type="PANTHER" id="PTHR35797">
    <property type="entry name" value="PROTEASE-RELATED"/>
    <property type="match status" value="1"/>
</dbReference>
<keyword evidence="1" id="KW-1133">Transmembrane helix</keyword>
<keyword evidence="3" id="KW-0378">Hydrolase</keyword>
<evidence type="ECO:0000313" key="3">
    <source>
        <dbReference type="EMBL" id="GHF74064.1"/>
    </source>
</evidence>